<evidence type="ECO:0000259" key="1">
    <source>
        <dbReference type="PROSITE" id="PS51747"/>
    </source>
</evidence>
<dbReference type="AlphaFoldDB" id="A0A561VKH3"/>
<dbReference type="EMBL" id="VIXA01000004">
    <property type="protein sequence ID" value="TWG12119.1"/>
    <property type="molecule type" value="Genomic_DNA"/>
</dbReference>
<gene>
    <name evidence="2" type="ORF">FHX75_14450</name>
</gene>
<dbReference type="OrthoDB" id="9800865at2"/>
<organism evidence="2 3">
    <name type="scientific">Micromonospora palomenae</name>
    <dbReference type="NCBI Taxonomy" id="1461247"/>
    <lineage>
        <taxon>Bacteria</taxon>
        <taxon>Bacillati</taxon>
        <taxon>Actinomycetota</taxon>
        <taxon>Actinomycetes</taxon>
        <taxon>Micromonosporales</taxon>
        <taxon>Micromonosporaceae</taxon>
        <taxon>Micromonospora</taxon>
    </lineage>
</organism>
<dbReference type="Proteomes" id="UP000319927">
    <property type="component" value="Unassembled WGS sequence"/>
</dbReference>
<evidence type="ECO:0000313" key="3">
    <source>
        <dbReference type="Proteomes" id="UP000319927"/>
    </source>
</evidence>
<sequence length="153" mass="16346">MTPPPALDRRWLQDAIDLSRRCPPKVTAYAVGAIVVGRDGTELARGYSRETDSHVHAEESALAKLRGVDLSGATIYSSLEPCSARQHRSPTCTGLILAAGIRRVVLAMREPPIFVDCQGVELLAAAGVEVVELPDLADQVRAINGYVMDVPGA</sequence>
<accession>A0A561VKH3</accession>
<comment type="caution">
    <text evidence="2">The sequence shown here is derived from an EMBL/GenBank/DDBJ whole genome shotgun (WGS) entry which is preliminary data.</text>
</comment>
<protein>
    <submittedName>
        <fullName evidence="2">Diaminohydroxyphosphoribosylaminopyrimidine deaminase</fullName>
    </submittedName>
</protein>
<name>A0A561VKH3_9ACTN</name>
<dbReference type="SUPFAM" id="SSF53927">
    <property type="entry name" value="Cytidine deaminase-like"/>
    <property type="match status" value="1"/>
</dbReference>
<reference evidence="2 3" key="1">
    <citation type="submission" date="2019-06" db="EMBL/GenBank/DDBJ databases">
        <title>Sequencing the genomes of 1000 actinobacteria strains.</title>
        <authorList>
            <person name="Klenk H.-P."/>
        </authorList>
    </citation>
    <scope>NUCLEOTIDE SEQUENCE [LARGE SCALE GENOMIC DNA]</scope>
    <source>
        <strain evidence="2 3">DSM 102131</strain>
    </source>
</reference>
<dbReference type="PROSITE" id="PS51747">
    <property type="entry name" value="CYT_DCMP_DEAMINASES_2"/>
    <property type="match status" value="1"/>
</dbReference>
<dbReference type="Pfam" id="PF00383">
    <property type="entry name" value="dCMP_cyt_deam_1"/>
    <property type="match status" value="1"/>
</dbReference>
<dbReference type="InterPro" id="IPR016193">
    <property type="entry name" value="Cytidine_deaminase-like"/>
</dbReference>
<dbReference type="RefSeq" id="WP_154943128.1">
    <property type="nucleotide sequence ID" value="NZ_VIXA01000004.1"/>
</dbReference>
<keyword evidence="3" id="KW-1185">Reference proteome</keyword>
<dbReference type="GO" id="GO:0003824">
    <property type="term" value="F:catalytic activity"/>
    <property type="evidence" value="ECO:0007669"/>
    <property type="project" value="InterPro"/>
</dbReference>
<evidence type="ECO:0000313" key="2">
    <source>
        <dbReference type="EMBL" id="TWG12119.1"/>
    </source>
</evidence>
<feature type="domain" description="CMP/dCMP-type deaminase" evidence="1">
    <location>
        <begin position="6"/>
        <end position="130"/>
    </location>
</feature>
<dbReference type="InterPro" id="IPR002125">
    <property type="entry name" value="CMP_dCMP_dom"/>
</dbReference>
<dbReference type="Gene3D" id="3.40.140.10">
    <property type="entry name" value="Cytidine Deaminase, domain 2"/>
    <property type="match status" value="1"/>
</dbReference>
<proteinExistence type="predicted"/>